<evidence type="ECO:0000313" key="3">
    <source>
        <dbReference type="Proteomes" id="UP000615687"/>
    </source>
</evidence>
<reference evidence="2 3" key="1">
    <citation type="submission" date="2020-09" db="EMBL/GenBank/DDBJ databases">
        <title>The genome sequence of type strain Labrenzia polysiphoniae KACC 19711.</title>
        <authorList>
            <person name="Liu Y."/>
        </authorList>
    </citation>
    <scope>NUCLEOTIDE SEQUENCE [LARGE SCALE GENOMIC DNA]</scope>
    <source>
        <strain evidence="2 3">KACC 19711</strain>
    </source>
</reference>
<protein>
    <recommendedName>
        <fullName evidence="4">Secreted protein</fullName>
    </recommendedName>
</protein>
<organism evidence="2 3">
    <name type="scientific">Roseibium polysiphoniae</name>
    <dbReference type="NCBI Taxonomy" id="2571221"/>
    <lineage>
        <taxon>Bacteria</taxon>
        <taxon>Pseudomonadati</taxon>
        <taxon>Pseudomonadota</taxon>
        <taxon>Alphaproteobacteria</taxon>
        <taxon>Hyphomicrobiales</taxon>
        <taxon>Stappiaceae</taxon>
        <taxon>Roseibium</taxon>
    </lineage>
</organism>
<feature type="chain" id="PRO_5046697794" description="Secreted protein" evidence="1">
    <location>
        <begin position="26"/>
        <end position="142"/>
    </location>
</feature>
<dbReference type="Proteomes" id="UP000615687">
    <property type="component" value="Unassembled WGS sequence"/>
</dbReference>
<evidence type="ECO:0008006" key="4">
    <source>
        <dbReference type="Google" id="ProtNLM"/>
    </source>
</evidence>
<evidence type="ECO:0000313" key="2">
    <source>
        <dbReference type="EMBL" id="MBD8877431.1"/>
    </source>
</evidence>
<sequence length="142" mass="16157">MFQKSAIAVAAVVLTGLSVTAPAMADNANRSVRDHRVETQTSVRDHRQETRVVVRDHRTKAPVEKQVRDHRTKRSNEVVAVKRKHCRVGYENLRRGGYRPIVAYDCQGSEYHYTAQRDAKLYRVAMNAYSGSMEVIFIGLAR</sequence>
<name>A0ABR9CEU7_9HYPH</name>
<dbReference type="RefSeq" id="WP_192109894.1">
    <property type="nucleotide sequence ID" value="NZ_JACYXJ010000005.1"/>
</dbReference>
<keyword evidence="3" id="KW-1185">Reference proteome</keyword>
<proteinExistence type="predicted"/>
<feature type="signal peptide" evidence="1">
    <location>
        <begin position="1"/>
        <end position="25"/>
    </location>
</feature>
<comment type="caution">
    <text evidence="2">The sequence shown here is derived from an EMBL/GenBank/DDBJ whole genome shotgun (WGS) entry which is preliminary data.</text>
</comment>
<gene>
    <name evidence="2" type="ORF">IG617_14130</name>
</gene>
<evidence type="ECO:0000256" key="1">
    <source>
        <dbReference type="SAM" id="SignalP"/>
    </source>
</evidence>
<dbReference type="EMBL" id="JACYXJ010000005">
    <property type="protein sequence ID" value="MBD8877431.1"/>
    <property type="molecule type" value="Genomic_DNA"/>
</dbReference>
<keyword evidence="1" id="KW-0732">Signal</keyword>
<accession>A0ABR9CEU7</accession>